<evidence type="ECO:0000256" key="1">
    <source>
        <dbReference type="ARBA" id="ARBA00009861"/>
    </source>
</evidence>
<accession>A0AAE1XL52</accession>
<evidence type="ECO:0000313" key="8">
    <source>
        <dbReference type="Proteomes" id="UP001293254"/>
    </source>
</evidence>
<evidence type="ECO:0000256" key="6">
    <source>
        <dbReference type="ARBA" id="ARBA00073413"/>
    </source>
</evidence>
<dbReference type="AlphaFoldDB" id="A0AAE1XL52"/>
<dbReference type="Gene3D" id="3.30.559.10">
    <property type="entry name" value="Chloramphenicol acetyltransferase-like domain"/>
    <property type="match status" value="2"/>
</dbReference>
<keyword evidence="2" id="KW-0808">Transferase</keyword>
<evidence type="ECO:0000256" key="2">
    <source>
        <dbReference type="ARBA" id="ARBA00022679"/>
    </source>
</evidence>
<evidence type="ECO:0000256" key="3">
    <source>
        <dbReference type="ARBA" id="ARBA00023315"/>
    </source>
</evidence>
<dbReference type="FunFam" id="3.30.559.10:FF:000015">
    <property type="entry name" value="Spermidine hydroxycinnamoyl transferase"/>
    <property type="match status" value="1"/>
</dbReference>
<dbReference type="InterPro" id="IPR050317">
    <property type="entry name" value="Plant_Fungal_Acyltransferase"/>
</dbReference>
<dbReference type="FunFam" id="3.30.559.10:FF:000008">
    <property type="entry name" value="Tryptamine hydroxycinnamoyl transferase"/>
    <property type="match status" value="1"/>
</dbReference>
<dbReference type="Pfam" id="PF02458">
    <property type="entry name" value="Transferase"/>
    <property type="match status" value="1"/>
</dbReference>
<proteinExistence type="inferred from homology"/>
<evidence type="ECO:0000256" key="5">
    <source>
        <dbReference type="ARBA" id="ARBA00066415"/>
    </source>
</evidence>
<dbReference type="InterPro" id="IPR023213">
    <property type="entry name" value="CAT-like_dom_sf"/>
</dbReference>
<comment type="caution">
    <text evidence="7">The sequence shown here is derived from an EMBL/GenBank/DDBJ whole genome shotgun (WGS) entry which is preliminary data.</text>
</comment>
<evidence type="ECO:0000256" key="4">
    <source>
        <dbReference type="ARBA" id="ARBA00051052"/>
    </source>
</evidence>
<dbReference type="PANTHER" id="PTHR31642:SF11">
    <property type="entry name" value="SHIKIMATE O-HYDROXYCINNAMOYLTRANSFERASE"/>
    <property type="match status" value="1"/>
</dbReference>
<dbReference type="Proteomes" id="UP001293254">
    <property type="component" value="Unassembled WGS sequence"/>
</dbReference>
<reference evidence="7" key="1">
    <citation type="submission" date="2020-06" db="EMBL/GenBank/DDBJ databases">
        <authorList>
            <person name="Li T."/>
            <person name="Hu X."/>
            <person name="Zhang T."/>
            <person name="Song X."/>
            <person name="Zhang H."/>
            <person name="Dai N."/>
            <person name="Sheng W."/>
            <person name="Hou X."/>
            <person name="Wei L."/>
        </authorList>
    </citation>
    <scope>NUCLEOTIDE SEQUENCE</scope>
    <source>
        <strain evidence="7">3651</strain>
        <tissue evidence="7">Leaf</tissue>
    </source>
</reference>
<dbReference type="PANTHER" id="PTHR31642">
    <property type="entry name" value="TRICHOTHECENE 3-O-ACETYLTRANSFERASE"/>
    <property type="match status" value="1"/>
</dbReference>
<organism evidence="7 8">
    <name type="scientific">Sesamum alatum</name>
    <dbReference type="NCBI Taxonomy" id="300844"/>
    <lineage>
        <taxon>Eukaryota</taxon>
        <taxon>Viridiplantae</taxon>
        <taxon>Streptophyta</taxon>
        <taxon>Embryophyta</taxon>
        <taxon>Tracheophyta</taxon>
        <taxon>Spermatophyta</taxon>
        <taxon>Magnoliopsida</taxon>
        <taxon>eudicotyledons</taxon>
        <taxon>Gunneridae</taxon>
        <taxon>Pentapetalae</taxon>
        <taxon>asterids</taxon>
        <taxon>lamiids</taxon>
        <taxon>Lamiales</taxon>
        <taxon>Pedaliaceae</taxon>
        <taxon>Sesamum</taxon>
    </lineage>
</organism>
<keyword evidence="8" id="KW-1185">Reference proteome</keyword>
<comment type="catalytic activity">
    <reaction evidence="4">
        <text>(2R)-3-(3,4-dihydroxyphenyl)lactate + (E)-caffeoyl-CoA = (R)-rosmarinate + CoA</text>
        <dbReference type="Rhea" id="RHEA:22344"/>
        <dbReference type="ChEBI" id="CHEBI:57287"/>
        <dbReference type="ChEBI" id="CHEBI:71492"/>
        <dbReference type="ChEBI" id="CHEBI:71493"/>
        <dbReference type="ChEBI" id="CHEBI:87136"/>
        <dbReference type="EC" id="2.3.1.140"/>
    </reaction>
</comment>
<dbReference type="EMBL" id="JACGWO010000012">
    <property type="protein sequence ID" value="KAK4414010.1"/>
    <property type="molecule type" value="Genomic_DNA"/>
</dbReference>
<gene>
    <name evidence="7" type="ORF">Salat_2813800</name>
</gene>
<evidence type="ECO:0000313" key="7">
    <source>
        <dbReference type="EMBL" id="KAK4414010.1"/>
    </source>
</evidence>
<sequence length="433" mass="48258">MKINVKGSTMVRPMAATPSGSLWISNLDLLMEPNHHTRVVYIYRSTEAANFFDSTVLKAALSRALVEFYPSAGRLRKDDKGRVEINCNGEGVLYVEAECDGAIDDIGDHFVPAPELSLVPTVDYSQGISTFPLLLLQITRFKCGGVCLGVANNHYASDGLSANHFINTWADLARGRLQVAVPPFIDRTLLRGRHPPQPQFNHFEYHPHPTMKISDDETSIFSIFKLTQNQVEALKANCEDHLDENRVSYYSTFEVVAGHVWRCTSMARGLAKDQETKLYIGVDGRSRLQPPLPPGYFGNVIFTAAPIASGGEMQSNPLKFVVRKIHDTIARTTDDRYLRSALDYLELQPDIIAISRGKRTYRCPNLCVTSWIRLPFDADFGCGKPTHMGPGGPTCEGKCLVMRSPENDGSLLCAISLLKPHMHLFKKILYQDI</sequence>
<dbReference type="GO" id="GO:0050266">
    <property type="term" value="F:rosmarinate synthase activity"/>
    <property type="evidence" value="ECO:0007669"/>
    <property type="project" value="UniProtKB-EC"/>
</dbReference>
<dbReference type="EC" id="2.3.1.140" evidence="5"/>
<comment type="similarity">
    <text evidence="1">Belongs to the plant acyltransferase family.</text>
</comment>
<keyword evidence="3" id="KW-0012">Acyltransferase</keyword>
<name>A0AAE1XL52_9LAMI</name>
<protein>
    <recommendedName>
        <fullName evidence="6">Rosmarinate synthase</fullName>
        <ecNumber evidence="5">2.3.1.140</ecNumber>
    </recommendedName>
</protein>
<reference evidence="7" key="2">
    <citation type="journal article" date="2024" name="Plant">
        <title>Genomic evolution and insights into agronomic trait innovations of Sesamum species.</title>
        <authorList>
            <person name="Miao H."/>
            <person name="Wang L."/>
            <person name="Qu L."/>
            <person name="Liu H."/>
            <person name="Sun Y."/>
            <person name="Le M."/>
            <person name="Wang Q."/>
            <person name="Wei S."/>
            <person name="Zheng Y."/>
            <person name="Lin W."/>
            <person name="Duan Y."/>
            <person name="Cao H."/>
            <person name="Xiong S."/>
            <person name="Wang X."/>
            <person name="Wei L."/>
            <person name="Li C."/>
            <person name="Ma Q."/>
            <person name="Ju M."/>
            <person name="Zhao R."/>
            <person name="Li G."/>
            <person name="Mu C."/>
            <person name="Tian Q."/>
            <person name="Mei H."/>
            <person name="Zhang T."/>
            <person name="Gao T."/>
            <person name="Zhang H."/>
        </authorList>
    </citation>
    <scope>NUCLEOTIDE SEQUENCE</scope>
    <source>
        <strain evidence="7">3651</strain>
    </source>
</reference>